<keyword evidence="3" id="KW-1185">Reference proteome</keyword>
<keyword evidence="1" id="KW-1133">Transmembrane helix</keyword>
<dbReference type="Proteomes" id="UP001500191">
    <property type="component" value="Unassembled WGS sequence"/>
</dbReference>
<gene>
    <name evidence="2" type="ORF">GCM10008937_16350</name>
</gene>
<sequence length="164" mass="18086">MVKAPLAVAHAPVRSAAYHPRMTRTVDPPTTLPRTLARVLLGSFMVFAGVGHMTFLRQDFQAQVPTWLPLDKDFVVLASGVVEVGFGAALLALPRQRRTVGWVLAAFFVAIFPGNVSQYLTHQSAFGLDTDQKRLTRLFFQPVLIALALWSTGAWPASQSRSRR</sequence>
<protein>
    <submittedName>
        <fullName evidence="2">Membrane protein</fullName>
    </submittedName>
</protein>
<dbReference type="PANTHER" id="PTHR36974:SF1">
    <property type="entry name" value="DOXX FAMILY MEMBRANE PROTEIN"/>
    <property type="match status" value="1"/>
</dbReference>
<dbReference type="PANTHER" id="PTHR36974">
    <property type="entry name" value="MEMBRANE PROTEIN-RELATED"/>
    <property type="match status" value="1"/>
</dbReference>
<feature type="transmembrane region" description="Helical" evidence="1">
    <location>
        <begin position="100"/>
        <end position="119"/>
    </location>
</feature>
<evidence type="ECO:0000256" key="1">
    <source>
        <dbReference type="SAM" id="Phobius"/>
    </source>
</evidence>
<proteinExistence type="predicted"/>
<keyword evidence="1" id="KW-0472">Membrane</keyword>
<dbReference type="EMBL" id="BAAADB010000012">
    <property type="protein sequence ID" value="GAA0509232.1"/>
    <property type="molecule type" value="Genomic_DNA"/>
</dbReference>
<name>A0ABP3M0B9_9DEIO</name>
<feature type="transmembrane region" description="Helical" evidence="1">
    <location>
        <begin position="139"/>
        <end position="158"/>
    </location>
</feature>
<evidence type="ECO:0000313" key="2">
    <source>
        <dbReference type="EMBL" id="GAA0509232.1"/>
    </source>
</evidence>
<organism evidence="2 3">
    <name type="scientific">Deinococcus depolymerans</name>
    <dbReference type="NCBI Taxonomy" id="392408"/>
    <lineage>
        <taxon>Bacteria</taxon>
        <taxon>Thermotogati</taxon>
        <taxon>Deinococcota</taxon>
        <taxon>Deinococci</taxon>
        <taxon>Deinococcales</taxon>
        <taxon>Deinococcaceae</taxon>
        <taxon>Deinococcus</taxon>
    </lineage>
</organism>
<comment type="caution">
    <text evidence="2">The sequence shown here is derived from an EMBL/GenBank/DDBJ whole genome shotgun (WGS) entry which is preliminary data.</text>
</comment>
<evidence type="ECO:0000313" key="3">
    <source>
        <dbReference type="Proteomes" id="UP001500191"/>
    </source>
</evidence>
<feature type="transmembrane region" description="Helical" evidence="1">
    <location>
        <begin position="36"/>
        <end position="54"/>
    </location>
</feature>
<keyword evidence="1" id="KW-0812">Transmembrane</keyword>
<accession>A0ABP3M0B9</accession>
<reference evidence="3" key="1">
    <citation type="journal article" date="2019" name="Int. J. Syst. Evol. Microbiol.">
        <title>The Global Catalogue of Microorganisms (GCM) 10K type strain sequencing project: providing services to taxonomists for standard genome sequencing and annotation.</title>
        <authorList>
            <consortium name="The Broad Institute Genomics Platform"/>
            <consortium name="The Broad Institute Genome Sequencing Center for Infectious Disease"/>
            <person name="Wu L."/>
            <person name="Ma J."/>
        </authorList>
    </citation>
    <scope>NUCLEOTIDE SEQUENCE [LARGE SCALE GENOMIC DNA]</scope>
    <source>
        <strain evidence="3">JCM 14368</strain>
    </source>
</reference>
<feature type="transmembrane region" description="Helical" evidence="1">
    <location>
        <begin position="74"/>
        <end position="93"/>
    </location>
</feature>